<proteinExistence type="predicted"/>
<organism evidence="3 4">
    <name type="scientific">Meristemomyces frigidus</name>
    <dbReference type="NCBI Taxonomy" id="1508187"/>
    <lineage>
        <taxon>Eukaryota</taxon>
        <taxon>Fungi</taxon>
        <taxon>Dikarya</taxon>
        <taxon>Ascomycota</taxon>
        <taxon>Pezizomycotina</taxon>
        <taxon>Dothideomycetes</taxon>
        <taxon>Dothideomycetidae</taxon>
        <taxon>Mycosphaerellales</taxon>
        <taxon>Teratosphaeriaceae</taxon>
        <taxon>Meristemomyces</taxon>
    </lineage>
</organism>
<dbReference type="AlphaFoldDB" id="A0AAN7TS46"/>
<evidence type="ECO:0000313" key="4">
    <source>
        <dbReference type="Proteomes" id="UP001310890"/>
    </source>
</evidence>
<evidence type="ECO:0000313" key="3">
    <source>
        <dbReference type="EMBL" id="KAK5113654.1"/>
    </source>
</evidence>
<evidence type="ECO:0000256" key="2">
    <source>
        <dbReference type="SAM" id="SignalP"/>
    </source>
</evidence>
<accession>A0AAN7TS46</accession>
<gene>
    <name evidence="3" type="ORF">LTR62_003281</name>
</gene>
<keyword evidence="2" id="KW-0732">Signal</keyword>
<feature type="signal peptide" evidence="2">
    <location>
        <begin position="1"/>
        <end position="19"/>
    </location>
</feature>
<comment type="caution">
    <text evidence="3">The sequence shown here is derived from an EMBL/GenBank/DDBJ whole genome shotgun (WGS) entry which is preliminary data.</text>
</comment>
<reference evidence="3" key="1">
    <citation type="submission" date="2023-08" db="EMBL/GenBank/DDBJ databases">
        <title>Black Yeasts Isolated from many extreme environments.</title>
        <authorList>
            <person name="Coleine C."/>
            <person name="Stajich J.E."/>
            <person name="Selbmann L."/>
        </authorList>
    </citation>
    <scope>NUCLEOTIDE SEQUENCE</scope>
    <source>
        <strain evidence="3">CCFEE 5401</strain>
    </source>
</reference>
<protein>
    <submittedName>
        <fullName evidence="3">Uncharacterized protein</fullName>
    </submittedName>
</protein>
<feature type="chain" id="PRO_5043042400" evidence="2">
    <location>
        <begin position="20"/>
        <end position="214"/>
    </location>
</feature>
<feature type="region of interest" description="Disordered" evidence="1">
    <location>
        <begin position="28"/>
        <end position="54"/>
    </location>
</feature>
<dbReference type="EMBL" id="JAVRRL010000022">
    <property type="protein sequence ID" value="KAK5113654.1"/>
    <property type="molecule type" value="Genomic_DNA"/>
</dbReference>
<sequence>MLPFEILLLVTAFCTPASCLPPTLRFDHRSGRRKDSQQTVLGRDKHKLQDRPHKETHTYKCISAEETIDLPTIQRLSFDQLWRLNQPVILSSNGGDTYLEHYIHEAITTESLAVGMDPSLALALMMQQSDGRAATPCTAQARGGGRKCGLLQVVDGSSFEASDAQQSIARMIREGIVDDAAAGEDDEVVGLGARSDIANRLLGWEGRGEGYAGC</sequence>
<evidence type="ECO:0000256" key="1">
    <source>
        <dbReference type="SAM" id="MobiDB-lite"/>
    </source>
</evidence>
<name>A0AAN7TS46_9PEZI</name>
<dbReference type="Proteomes" id="UP001310890">
    <property type="component" value="Unassembled WGS sequence"/>
</dbReference>